<dbReference type="AlphaFoldDB" id="M2LXF5"/>
<evidence type="ECO:0000259" key="4">
    <source>
        <dbReference type="SMART" id="SM00829"/>
    </source>
</evidence>
<dbReference type="KEGG" id="bcom:BAUCODRAFT_120648"/>
<evidence type="ECO:0000256" key="1">
    <source>
        <dbReference type="ARBA" id="ARBA00008072"/>
    </source>
</evidence>
<dbReference type="EMBL" id="KB445552">
    <property type="protein sequence ID" value="EMC99382.1"/>
    <property type="molecule type" value="Genomic_DNA"/>
</dbReference>
<dbReference type="Gene3D" id="3.90.180.10">
    <property type="entry name" value="Medium-chain alcohol dehydrogenases, catalytic domain"/>
    <property type="match status" value="1"/>
</dbReference>
<evidence type="ECO:0000313" key="6">
    <source>
        <dbReference type="Proteomes" id="UP000011761"/>
    </source>
</evidence>
<dbReference type="Pfam" id="PF08240">
    <property type="entry name" value="ADH_N"/>
    <property type="match status" value="1"/>
</dbReference>
<dbReference type="HOGENOM" id="CLU_026673_16_5_1"/>
<dbReference type="SMART" id="SM00829">
    <property type="entry name" value="PKS_ER"/>
    <property type="match status" value="1"/>
</dbReference>
<dbReference type="CDD" id="cd08249">
    <property type="entry name" value="enoyl_reductase_like"/>
    <property type="match status" value="1"/>
</dbReference>
<dbReference type="STRING" id="717646.M2LXF5"/>
<dbReference type="Proteomes" id="UP000011761">
    <property type="component" value="Unassembled WGS sequence"/>
</dbReference>
<dbReference type="RefSeq" id="XP_007674269.1">
    <property type="nucleotide sequence ID" value="XM_007676079.1"/>
</dbReference>
<dbReference type="OrthoDB" id="10257049at2759"/>
<evidence type="ECO:0000256" key="3">
    <source>
        <dbReference type="ARBA" id="ARBA00023002"/>
    </source>
</evidence>
<reference evidence="5 6" key="1">
    <citation type="journal article" date="2012" name="PLoS Pathog.">
        <title>Diverse lifestyles and strategies of plant pathogenesis encoded in the genomes of eighteen Dothideomycetes fungi.</title>
        <authorList>
            <person name="Ohm R.A."/>
            <person name="Feau N."/>
            <person name="Henrissat B."/>
            <person name="Schoch C.L."/>
            <person name="Horwitz B.A."/>
            <person name="Barry K.W."/>
            <person name="Condon B.J."/>
            <person name="Copeland A.C."/>
            <person name="Dhillon B."/>
            <person name="Glaser F."/>
            <person name="Hesse C.N."/>
            <person name="Kosti I."/>
            <person name="LaButti K."/>
            <person name="Lindquist E.A."/>
            <person name="Lucas S."/>
            <person name="Salamov A.A."/>
            <person name="Bradshaw R.E."/>
            <person name="Ciuffetti L."/>
            <person name="Hamelin R.C."/>
            <person name="Kema G.H.J."/>
            <person name="Lawrence C."/>
            <person name="Scott J.A."/>
            <person name="Spatafora J.W."/>
            <person name="Turgeon B.G."/>
            <person name="de Wit P.J.G.M."/>
            <person name="Zhong S."/>
            <person name="Goodwin S.B."/>
            <person name="Grigoriev I.V."/>
        </authorList>
    </citation>
    <scope>NUCLEOTIDE SEQUENCE [LARGE SCALE GENOMIC DNA]</scope>
    <source>
        <strain evidence="5 6">UAMH 10762</strain>
    </source>
</reference>
<dbReference type="SUPFAM" id="SSF51735">
    <property type="entry name" value="NAD(P)-binding Rossmann-fold domains"/>
    <property type="match status" value="1"/>
</dbReference>
<protein>
    <recommendedName>
        <fullName evidence="4">Enoyl reductase (ER) domain-containing protein</fullName>
    </recommendedName>
</protein>
<keyword evidence="6" id="KW-1185">Reference proteome</keyword>
<dbReference type="InterPro" id="IPR036291">
    <property type="entry name" value="NAD(P)-bd_dom_sf"/>
</dbReference>
<dbReference type="GO" id="GO:0016651">
    <property type="term" value="F:oxidoreductase activity, acting on NAD(P)H"/>
    <property type="evidence" value="ECO:0007669"/>
    <property type="project" value="InterPro"/>
</dbReference>
<dbReference type="InterPro" id="IPR013154">
    <property type="entry name" value="ADH-like_N"/>
</dbReference>
<accession>M2LXF5</accession>
<sequence length="310" mass="33203">MAPSTNHAAFCPAPGKHLPFTVSPAPYTQPCAGELVIRTHALAVNPVDHMLPDFGTFMFTHIKYPAVFGFDVSGEVVEVGKGVTRFHVGDRVVGCAFGADKERNRNAEGGFQEYVVTMAEHTSPIPDSLSYEQAAVIPLGLSTAAAALFQKDQLALPYPPSNGAQAEEKKKKNETLLIWGGSTSVGSNAIQLATAAGYDVITTCSPRNNSYCQSLGAGACFDYNSPTCVADIAKAFQGKLCAGAVAIGNGGVDRCMDVLARTDQVKMKANRKRFIAMVSFTFPTPMPKSFVFPRFIAWMIYWNSAMAIKG</sequence>
<gene>
    <name evidence="5" type="ORF">BAUCODRAFT_120648</name>
</gene>
<keyword evidence="3" id="KW-0560">Oxidoreductase</keyword>
<comment type="similarity">
    <text evidence="1">Belongs to the zinc-containing alcohol dehydrogenase family.</text>
</comment>
<dbReference type="OMA" id="NSVDWAK"/>
<evidence type="ECO:0000313" key="5">
    <source>
        <dbReference type="EMBL" id="EMC99382.1"/>
    </source>
</evidence>
<name>M2LXF5_BAUPA</name>
<dbReference type="InterPro" id="IPR020843">
    <property type="entry name" value="ER"/>
</dbReference>
<dbReference type="Gene3D" id="3.40.50.720">
    <property type="entry name" value="NAD(P)-binding Rossmann-like Domain"/>
    <property type="match status" value="1"/>
</dbReference>
<dbReference type="InterPro" id="IPR011032">
    <property type="entry name" value="GroES-like_sf"/>
</dbReference>
<dbReference type="GeneID" id="19107528"/>
<evidence type="ECO:0000256" key="2">
    <source>
        <dbReference type="ARBA" id="ARBA00011245"/>
    </source>
</evidence>
<comment type="subunit">
    <text evidence="2">Monomer.</text>
</comment>
<dbReference type="PANTHER" id="PTHR45348">
    <property type="entry name" value="HYPOTHETICAL OXIDOREDUCTASE (EUROFUNG)"/>
    <property type="match status" value="1"/>
</dbReference>
<dbReference type="PANTHER" id="PTHR45348:SF2">
    <property type="entry name" value="ZINC-TYPE ALCOHOL DEHYDROGENASE-LIKE PROTEIN C2E1P3.01"/>
    <property type="match status" value="1"/>
</dbReference>
<dbReference type="InterPro" id="IPR047122">
    <property type="entry name" value="Trans-enoyl_RdTase-like"/>
</dbReference>
<organism evidence="5 6">
    <name type="scientific">Baudoinia panamericana (strain UAMH 10762)</name>
    <name type="common">Angels' share fungus</name>
    <name type="synonym">Baudoinia compniacensis (strain UAMH 10762)</name>
    <dbReference type="NCBI Taxonomy" id="717646"/>
    <lineage>
        <taxon>Eukaryota</taxon>
        <taxon>Fungi</taxon>
        <taxon>Dikarya</taxon>
        <taxon>Ascomycota</taxon>
        <taxon>Pezizomycotina</taxon>
        <taxon>Dothideomycetes</taxon>
        <taxon>Dothideomycetidae</taxon>
        <taxon>Mycosphaerellales</taxon>
        <taxon>Teratosphaeriaceae</taxon>
        <taxon>Baudoinia</taxon>
    </lineage>
</organism>
<dbReference type="eggNOG" id="KOG1198">
    <property type="taxonomic scope" value="Eukaryota"/>
</dbReference>
<dbReference type="SUPFAM" id="SSF50129">
    <property type="entry name" value="GroES-like"/>
    <property type="match status" value="1"/>
</dbReference>
<proteinExistence type="inferred from homology"/>
<feature type="domain" description="Enoyl reductase (ER)" evidence="4">
    <location>
        <begin position="15"/>
        <end position="292"/>
    </location>
</feature>